<dbReference type="EMBL" id="MTEJ01000546">
    <property type="protein sequence ID" value="OQX01772.1"/>
    <property type="molecule type" value="Genomic_DNA"/>
</dbReference>
<dbReference type="AlphaFoldDB" id="A0A1Y1QB67"/>
<protein>
    <submittedName>
        <fullName evidence="1">Uncharacterized protein</fullName>
    </submittedName>
</protein>
<dbReference type="Proteomes" id="UP000192491">
    <property type="component" value="Unassembled WGS sequence"/>
</dbReference>
<name>A0A1Y1QB67_9GAMM</name>
<accession>A0A1Y1QB67</accession>
<comment type="caution">
    <text evidence="1">The sequence shown here is derived from an EMBL/GenBank/DDBJ whole genome shotgun (WGS) entry which is preliminary data.</text>
</comment>
<evidence type="ECO:0000313" key="2">
    <source>
        <dbReference type="Proteomes" id="UP000192491"/>
    </source>
</evidence>
<sequence>MRKHIILFLILLITALPVWSAVLRCHHVQTPPLHSPMQMTEHHCCLDQQADTCYCDQLQHAQFILRMPETLVAAPNKRFIPPALTLQLLPKGTDEPYRPPIA</sequence>
<gene>
    <name evidence="1" type="ORF">BWK73_45030</name>
</gene>
<organism evidence="1 2">
    <name type="scientific">Thiothrix lacustris</name>
    <dbReference type="NCBI Taxonomy" id="525917"/>
    <lineage>
        <taxon>Bacteria</taxon>
        <taxon>Pseudomonadati</taxon>
        <taxon>Pseudomonadota</taxon>
        <taxon>Gammaproteobacteria</taxon>
        <taxon>Thiotrichales</taxon>
        <taxon>Thiotrichaceae</taxon>
        <taxon>Thiothrix</taxon>
    </lineage>
</organism>
<proteinExistence type="predicted"/>
<evidence type="ECO:0000313" key="1">
    <source>
        <dbReference type="EMBL" id="OQX01772.1"/>
    </source>
</evidence>
<reference evidence="1 2" key="1">
    <citation type="submission" date="2017-01" db="EMBL/GenBank/DDBJ databases">
        <title>Novel large sulfur bacteria in the metagenomes of groundwater-fed chemosynthetic microbial mats in the Lake Huron basin.</title>
        <authorList>
            <person name="Sharrar A.M."/>
            <person name="Flood B.E."/>
            <person name="Bailey J.V."/>
            <person name="Jones D.S."/>
            <person name="Biddanda B."/>
            <person name="Ruberg S.A."/>
            <person name="Marcus D.N."/>
            <person name="Dick G.J."/>
        </authorList>
    </citation>
    <scope>NUCLEOTIDE SEQUENCE [LARGE SCALE GENOMIC DNA]</scope>
    <source>
        <strain evidence="1">A8</strain>
    </source>
</reference>